<evidence type="ECO:0000256" key="2">
    <source>
        <dbReference type="SAM" id="SignalP"/>
    </source>
</evidence>
<dbReference type="SUPFAM" id="SSF52833">
    <property type="entry name" value="Thioredoxin-like"/>
    <property type="match status" value="1"/>
</dbReference>
<sequence>MSRPRPTLATALATALAKGLAKGLATGLTVLALSLPAVAAAPLGDDGLHKPDWLRATFKDLPEDLAEANAEGKRLLILFEQRGCIYCARMHEEVLSDPRIEALIREGYFVVQMNLAGSTEVTDFDATSATEKEMARRWGIMFTPTLIFLPEDVPADQTAAQAAVATMPGAFGKVTTQALLTWVRAHGYAEGEMFQDYLAAQIRSGAIPME</sequence>
<dbReference type="STRING" id="407234.SAMN05421795_10137"/>
<accession>A0A1N7JJ82</accession>
<evidence type="ECO:0000259" key="3">
    <source>
        <dbReference type="PROSITE" id="PS51352"/>
    </source>
</evidence>
<keyword evidence="5" id="KW-1185">Reference proteome</keyword>
<feature type="chain" id="PRO_5012184839" evidence="2">
    <location>
        <begin position="40"/>
        <end position="210"/>
    </location>
</feature>
<dbReference type="InterPro" id="IPR012336">
    <property type="entry name" value="Thioredoxin-like_fold"/>
</dbReference>
<dbReference type="PROSITE" id="PS51352">
    <property type="entry name" value="THIOREDOXIN_2"/>
    <property type="match status" value="1"/>
</dbReference>
<feature type="signal peptide" evidence="2">
    <location>
        <begin position="1"/>
        <end position="39"/>
    </location>
</feature>
<feature type="domain" description="Thioredoxin" evidence="3">
    <location>
        <begin position="29"/>
        <end position="188"/>
    </location>
</feature>
<dbReference type="OrthoDB" id="9811036at2"/>
<comment type="function">
    <text evidence="1">May be required for disulfide bond formation in some proteins.</text>
</comment>
<organism evidence="4 5">
    <name type="scientific">Phaeovulum vinaykumarii</name>
    <dbReference type="NCBI Taxonomy" id="407234"/>
    <lineage>
        <taxon>Bacteria</taxon>
        <taxon>Pseudomonadati</taxon>
        <taxon>Pseudomonadota</taxon>
        <taxon>Alphaproteobacteria</taxon>
        <taxon>Rhodobacterales</taxon>
        <taxon>Paracoccaceae</taxon>
        <taxon>Phaeovulum</taxon>
    </lineage>
</organism>
<dbReference type="InterPro" id="IPR013766">
    <property type="entry name" value="Thioredoxin_domain"/>
</dbReference>
<proteinExistence type="predicted"/>
<dbReference type="InterPro" id="IPR036249">
    <property type="entry name" value="Thioredoxin-like_sf"/>
</dbReference>
<evidence type="ECO:0000256" key="1">
    <source>
        <dbReference type="ARBA" id="ARBA00003565"/>
    </source>
</evidence>
<dbReference type="EMBL" id="FTOM01000001">
    <property type="protein sequence ID" value="SIS49314.1"/>
    <property type="molecule type" value="Genomic_DNA"/>
</dbReference>
<dbReference type="AlphaFoldDB" id="A0A1N7JJ82"/>
<dbReference type="Pfam" id="PF13098">
    <property type="entry name" value="Thioredoxin_2"/>
    <property type="match status" value="1"/>
</dbReference>
<dbReference type="CDD" id="cd02951">
    <property type="entry name" value="SoxW"/>
    <property type="match status" value="1"/>
</dbReference>
<evidence type="ECO:0000313" key="4">
    <source>
        <dbReference type="EMBL" id="SIS49314.1"/>
    </source>
</evidence>
<dbReference type="InterPro" id="IPR041737">
    <property type="entry name" value="SoxW"/>
</dbReference>
<name>A0A1N7JJ82_9RHOB</name>
<keyword evidence="2" id="KW-0732">Signal</keyword>
<dbReference type="Gene3D" id="3.40.30.10">
    <property type="entry name" value="Glutaredoxin"/>
    <property type="match status" value="1"/>
</dbReference>
<dbReference type="Proteomes" id="UP000186098">
    <property type="component" value="Unassembled WGS sequence"/>
</dbReference>
<reference evidence="5" key="1">
    <citation type="submission" date="2017-01" db="EMBL/GenBank/DDBJ databases">
        <authorList>
            <person name="Varghese N."/>
            <person name="Submissions S."/>
        </authorList>
    </citation>
    <scope>NUCLEOTIDE SEQUENCE [LARGE SCALE GENOMIC DNA]</scope>
    <source>
        <strain evidence="5">DSM 18714</strain>
    </source>
</reference>
<protein>
    <submittedName>
        <fullName evidence="4">Thioredoxin-like domain-containing protein</fullName>
    </submittedName>
</protein>
<evidence type="ECO:0000313" key="5">
    <source>
        <dbReference type="Proteomes" id="UP000186098"/>
    </source>
</evidence>
<dbReference type="RefSeq" id="WP_083947492.1">
    <property type="nucleotide sequence ID" value="NZ_FTOM01000001.1"/>
</dbReference>
<gene>
    <name evidence="4" type="ORF">SAMN05421795_10137</name>
</gene>